<reference evidence="2" key="1">
    <citation type="submission" date="2023-03" db="EMBL/GenBank/DDBJ databases">
        <title>Massive genome expansion in bonnet fungi (Mycena s.s.) driven by repeated elements and novel gene families across ecological guilds.</title>
        <authorList>
            <consortium name="Lawrence Berkeley National Laboratory"/>
            <person name="Harder C.B."/>
            <person name="Miyauchi S."/>
            <person name="Viragh M."/>
            <person name="Kuo A."/>
            <person name="Thoen E."/>
            <person name="Andreopoulos B."/>
            <person name="Lu D."/>
            <person name="Skrede I."/>
            <person name="Drula E."/>
            <person name="Henrissat B."/>
            <person name="Morin E."/>
            <person name="Kohler A."/>
            <person name="Barry K."/>
            <person name="LaButti K."/>
            <person name="Morin E."/>
            <person name="Salamov A."/>
            <person name="Lipzen A."/>
            <person name="Mereny Z."/>
            <person name="Hegedus B."/>
            <person name="Baldrian P."/>
            <person name="Stursova M."/>
            <person name="Weitz H."/>
            <person name="Taylor A."/>
            <person name="Grigoriev I.V."/>
            <person name="Nagy L.G."/>
            <person name="Martin F."/>
            <person name="Kauserud H."/>
        </authorList>
    </citation>
    <scope>NUCLEOTIDE SEQUENCE</scope>
    <source>
        <strain evidence="2">CBHHK067</strain>
    </source>
</reference>
<keyword evidence="3" id="KW-1185">Reference proteome</keyword>
<organism evidence="2 3">
    <name type="scientific">Mycena rosella</name>
    <name type="common">Pink bonnet</name>
    <name type="synonym">Agaricus rosellus</name>
    <dbReference type="NCBI Taxonomy" id="1033263"/>
    <lineage>
        <taxon>Eukaryota</taxon>
        <taxon>Fungi</taxon>
        <taxon>Dikarya</taxon>
        <taxon>Basidiomycota</taxon>
        <taxon>Agaricomycotina</taxon>
        <taxon>Agaricomycetes</taxon>
        <taxon>Agaricomycetidae</taxon>
        <taxon>Agaricales</taxon>
        <taxon>Marasmiineae</taxon>
        <taxon>Mycenaceae</taxon>
        <taxon>Mycena</taxon>
    </lineage>
</organism>
<feature type="compositionally biased region" description="Acidic residues" evidence="1">
    <location>
        <begin position="63"/>
        <end position="80"/>
    </location>
</feature>
<name>A0AAD7MA67_MYCRO</name>
<feature type="compositionally biased region" description="Basic and acidic residues" evidence="1">
    <location>
        <begin position="173"/>
        <end position="197"/>
    </location>
</feature>
<feature type="region of interest" description="Disordered" evidence="1">
    <location>
        <begin position="1"/>
        <end position="86"/>
    </location>
</feature>
<feature type="region of interest" description="Disordered" evidence="1">
    <location>
        <begin position="157"/>
        <end position="325"/>
    </location>
</feature>
<dbReference type="Proteomes" id="UP001221757">
    <property type="component" value="Unassembled WGS sequence"/>
</dbReference>
<evidence type="ECO:0000313" key="3">
    <source>
        <dbReference type="Proteomes" id="UP001221757"/>
    </source>
</evidence>
<dbReference type="AlphaFoldDB" id="A0AAD7MA67"/>
<protein>
    <submittedName>
        <fullName evidence="2">Uncharacterized protein</fullName>
    </submittedName>
</protein>
<comment type="caution">
    <text evidence="2">The sequence shown here is derived from an EMBL/GenBank/DDBJ whole genome shotgun (WGS) entry which is preliminary data.</text>
</comment>
<evidence type="ECO:0000256" key="1">
    <source>
        <dbReference type="SAM" id="MobiDB-lite"/>
    </source>
</evidence>
<feature type="compositionally biased region" description="Acidic residues" evidence="1">
    <location>
        <begin position="33"/>
        <end position="55"/>
    </location>
</feature>
<sequence length="325" mass="35304">MFKRVEKRRRKQEEEEDLGLDEDMKEVLGINDTDSEESDSDSDDSESEAEEDAGEGEAGGDNGEGEGEDSSDEGDDDAEEPPISVAEALRDPVYIVSLQPDVKACIVCPGKVFKSADILTLHRASKAHERRWRQFSAFAKTADAAPDTNAWDVLKLKAEEQPKLSLTPSTVSKRTEKREKQKAKMEARREKKREAKMKAKAKAKAAAPADGASSSPAPKKRKVEVAAPADAPESAKPPKALKARSPRTDRLERQGKLHAQLAAHEPPGGRGKGNGKKKGPGGRGKQGTEVRGRTTKGSGRGRTPTTPSRLRYSTSQFELIPLSDK</sequence>
<feature type="compositionally biased region" description="Low complexity" evidence="1">
    <location>
        <begin position="295"/>
        <end position="309"/>
    </location>
</feature>
<feature type="compositionally biased region" description="Basic residues" evidence="1">
    <location>
        <begin position="1"/>
        <end position="10"/>
    </location>
</feature>
<feature type="compositionally biased region" description="Basic and acidic residues" evidence="1">
    <location>
        <begin position="246"/>
        <end position="255"/>
    </location>
</feature>
<feature type="compositionally biased region" description="Acidic residues" evidence="1">
    <location>
        <begin position="14"/>
        <end position="24"/>
    </location>
</feature>
<proteinExistence type="predicted"/>
<gene>
    <name evidence="2" type="ORF">B0H17DRAFT_1325299</name>
</gene>
<evidence type="ECO:0000313" key="2">
    <source>
        <dbReference type="EMBL" id="KAJ7707462.1"/>
    </source>
</evidence>
<accession>A0AAD7MA67</accession>
<dbReference type="EMBL" id="JARKIE010000005">
    <property type="protein sequence ID" value="KAJ7707462.1"/>
    <property type="molecule type" value="Genomic_DNA"/>
</dbReference>